<dbReference type="EMBL" id="JARJCW010000005">
    <property type="protein sequence ID" value="KAJ7224079.1"/>
    <property type="molecule type" value="Genomic_DNA"/>
</dbReference>
<dbReference type="SUPFAM" id="SSF52047">
    <property type="entry name" value="RNI-like"/>
    <property type="match status" value="1"/>
</dbReference>
<evidence type="ECO:0000313" key="2">
    <source>
        <dbReference type="Proteomes" id="UP001219525"/>
    </source>
</evidence>
<dbReference type="InterPro" id="IPR032675">
    <property type="entry name" value="LRR_dom_sf"/>
</dbReference>
<keyword evidence="2" id="KW-1185">Reference proteome</keyword>
<accession>A0AAD7E2D9</accession>
<proteinExistence type="predicted"/>
<protein>
    <recommendedName>
        <fullName evidence="3">F-box domain-containing protein</fullName>
    </recommendedName>
</protein>
<evidence type="ECO:0000313" key="1">
    <source>
        <dbReference type="EMBL" id="KAJ7224079.1"/>
    </source>
</evidence>
<dbReference type="Gene3D" id="3.80.10.10">
    <property type="entry name" value="Ribonuclease Inhibitor"/>
    <property type="match status" value="1"/>
</dbReference>
<gene>
    <name evidence="1" type="ORF">GGX14DRAFT_648385</name>
</gene>
<dbReference type="AlphaFoldDB" id="A0AAD7E2D9"/>
<reference evidence="1" key="1">
    <citation type="submission" date="2023-03" db="EMBL/GenBank/DDBJ databases">
        <title>Massive genome expansion in bonnet fungi (Mycena s.s.) driven by repeated elements and novel gene families across ecological guilds.</title>
        <authorList>
            <consortium name="Lawrence Berkeley National Laboratory"/>
            <person name="Harder C.B."/>
            <person name="Miyauchi S."/>
            <person name="Viragh M."/>
            <person name="Kuo A."/>
            <person name="Thoen E."/>
            <person name="Andreopoulos B."/>
            <person name="Lu D."/>
            <person name="Skrede I."/>
            <person name="Drula E."/>
            <person name="Henrissat B."/>
            <person name="Morin E."/>
            <person name="Kohler A."/>
            <person name="Barry K."/>
            <person name="LaButti K."/>
            <person name="Morin E."/>
            <person name="Salamov A."/>
            <person name="Lipzen A."/>
            <person name="Mereny Z."/>
            <person name="Hegedus B."/>
            <person name="Baldrian P."/>
            <person name="Stursova M."/>
            <person name="Weitz H."/>
            <person name="Taylor A."/>
            <person name="Grigoriev I.V."/>
            <person name="Nagy L.G."/>
            <person name="Martin F."/>
            <person name="Kauserud H."/>
        </authorList>
    </citation>
    <scope>NUCLEOTIDE SEQUENCE</scope>
    <source>
        <strain evidence="1">9144</strain>
    </source>
</reference>
<comment type="caution">
    <text evidence="1">The sequence shown here is derived from an EMBL/GenBank/DDBJ whole genome shotgun (WGS) entry which is preliminary data.</text>
</comment>
<sequence length="477" mass="53626">MVLPGKNVDYISAIPPELLAHIFQLAQQPSEPQDDGSDSDEPPLLAVELLMSHVSGYWRKLALSTGPLWRHITIDHNGSVDKLRAYLLRAGCQTPLHVQLNLICDPEVAPMAEKLDLVFEHVERWQRLTINADIERSDLPVMSRMYDVSAPTLERLVLCVDDVDGEALKTVRRADVEQILTQGCPRLKVLRLRGLPMHFFRPPLHNITTLYLEQTRWLFFGFEGFKHLLSSAPTLAHLSIHDTILNDTEAWPFHHISCIPLPNLASLRLSIPYTLQPLESGILIALAAPHLSALVLKEPGTGHLDPFAAFPGAAHKFPALRVLTFFDFDFNSAERLRPLAEAMPGIEEFTRIHSTACAPALLLMLAGRWLTPRADADADADAELERDAELWPRLHTLSTTLDVADLPLVRAAVERRQRLGFPLCVLRLSKDVFEEAEEEELETLEWLRANLAVLEPFITPEGWPPGEEYDPDDTLFT</sequence>
<name>A0AAD7E2D9_9AGAR</name>
<organism evidence="1 2">
    <name type="scientific">Mycena pura</name>
    <dbReference type="NCBI Taxonomy" id="153505"/>
    <lineage>
        <taxon>Eukaryota</taxon>
        <taxon>Fungi</taxon>
        <taxon>Dikarya</taxon>
        <taxon>Basidiomycota</taxon>
        <taxon>Agaricomycotina</taxon>
        <taxon>Agaricomycetes</taxon>
        <taxon>Agaricomycetidae</taxon>
        <taxon>Agaricales</taxon>
        <taxon>Marasmiineae</taxon>
        <taxon>Mycenaceae</taxon>
        <taxon>Mycena</taxon>
    </lineage>
</organism>
<evidence type="ECO:0008006" key="3">
    <source>
        <dbReference type="Google" id="ProtNLM"/>
    </source>
</evidence>
<dbReference type="Proteomes" id="UP001219525">
    <property type="component" value="Unassembled WGS sequence"/>
</dbReference>